<dbReference type="GO" id="GO:0009279">
    <property type="term" value="C:cell outer membrane"/>
    <property type="evidence" value="ECO:0007669"/>
    <property type="project" value="UniProtKB-SubCell"/>
</dbReference>
<sequence length="778" mass="87954">MKRFILSIFGLLLLAGTGAFAQQTFSGQVVDEHRQPFPYVNVVLLAPSDSAFVAGMVSDGQGRFSLRAPETGLLLRVSFVGYTTIYKVADRPDLGIVTLLPDAQMLDGVTIRANLPKVRLKGDAQVTTVQGSVLEKAGTGNDLLDRIPGLSADEGTVNVFGSGQAEVYINGRKMRNASELDQLSSDNIRSVEVVRTPGARYDASVKAVVRIYTKRPQGEGLGVNERLSTNYRYGWSVLDQLDLNYRRGGFDLGAMLYLSDSRNEDNKGLVQETFLDHTWRQESDLRTANHSQNLETTLRLNYQFNDRHSVGAYYDFDRTPRNKWSIPPLPTTVYLDDELYETSSSSGWENRTSYAHSANIYYNGRLGDWLFDFNADGLWSTAKTPQDMLEQVTAAGAPAPQEQTVTNRSQQENTLYAAKLVVEHPLWGGNLSLGGEYTYTDRLNRYTNAEGILQDDDSRIRENAWSAFLEYGRFFGKLQARAGVRYEHLVSDYYEQGRRIGEQSRTYDNVFPSLSLLMPVGKDVQLQLAYSGSIDRPGYWLLRNSVTYMNRYTYESGNPSLKPSLVHRLSLNAAWKWVYLNLGYQHVCDGFLYHSGMYSEENPTISLIQYINTTDADYLNAALTLAPTIGLWSPQFNAMLSRQWFYVDTPDGRELFNHPMASFQWRNTLDLPLGFQLSVDLSARTRGHQESFHIFRPSWSMNASLYKGFLKDRLSLQLQATDLFNSSQAPLTLYSGNRLMTIDQETRRRVSLTLRYKFNAAKSKYKGTGAGQSQRDRM</sequence>
<feature type="domain" description="TonB-dependent receptor plug" evidence="5">
    <location>
        <begin position="124"/>
        <end position="203"/>
    </location>
</feature>
<dbReference type="PANTHER" id="PTHR40980:SF4">
    <property type="entry name" value="TONB-DEPENDENT RECEPTOR-LIKE BETA-BARREL DOMAIN-CONTAINING PROTEIN"/>
    <property type="match status" value="1"/>
</dbReference>
<evidence type="ECO:0000313" key="8">
    <source>
        <dbReference type="Proteomes" id="UP000824236"/>
    </source>
</evidence>
<dbReference type="SUPFAM" id="SSF49464">
    <property type="entry name" value="Carboxypeptidase regulatory domain-like"/>
    <property type="match status" value="1"/>
</dbReference>
<evidence type="ECO:0000256" key="2">
    <source>
        <dbReference type="ARBA" id="ARBA00023136"/>
    </source>
</evidence>
<proteinExistence type="predicted"/>
<protein>
    <submittedName>
        <fullName evidence="7">TonB-dependent receptor family protein</fullName>
    </submittedName>
</protein>
<evidence type="ECO:0000313" key="7">
    <source>
        <dbReference type="EMBL" id="MBU3813375.1"/>
    </source>
</evidence>
<reference evidence="7" key="2">
    <citation type="submission" date="2021-04" db="EMBL/GenBank/DDBJ databases">
        <authorList>
            <person name="Gilroy R."/>
        </authorList>
    </citation>
    <scope>NUCLEOTIDE SEQUENCE</scope>
    <source>
        <strain evidence="7">B3-3758</strain>
    </source>
</reference>
<dbReference type="InterPro" id="IPR012910">
    <property type="entry name" value="Plug_dom"/>
</dbReference>
<dbReference type="Pfam" id="PF13715">
    <property type="entry name" value="CarbopepD_reg_2"/>
    <property type="match status" value="1"/>
</dbReference>
<evidence type="ECO:0000256" key="4">
    <source>
        <dbReference type="SAM" id="SignalP"/>
    </source>
</evidence>
<keyword evidence="4" id="KW-0732">Signal</keyword>
<dbReference type="InterPro" id="IPR008969">
    <property type="entry name" value="CarboxyPept-like_regulatory"/>
</dbReference>
<name>A0A9E2NMW2_9BACE</name>
<evidence type="ECO:0000259" key="6">
    <source>
        <dbReference type="Pfam" id="PF14905"/>
    </source>
</evidence>
<gene>
    <name evidence="7" type="ORF">H9791_02545</name>
</gene>
<evidence type="ECO:0000256" key="3">
    <source>
        <dbReference type="ARBA" id="ARBA00023237"/>
    </source>
</evidence>
<evidence type="ECO:0000256" key="1">
    <source>
        <dbReference type="ARBA" id="ARBA00004442"/>
    </source>
</evidence>
<keyword evidence="2" id="KW-0472">Membrane</keyword>
<dbReference type="Pfam" id="PF14905">
    <property type="entry name" value="OMP_b-brl_3"/>
    <property type="match status" value="1"/>
</dbReference>
<reference evidence="7" key="1">
    <citation type="journal article" date="2021" name="PeerJ">
        <title>Extensive microbial diversity within the chicken gut microbiome revealed by metagenomics and culture.</title>
        <authorList>
            <person name="Gilroy R."/>
            <person name="Ravi A."/>
            <person name="Getino M."/>
            <person name="Pursley I."/>
            <person name="Horton D.L."/>
            <person name="Alikhan N.F."/>
            <person name="Baker D."/>
            <person name="Gharbi K."/>
            <person name="Hall N."/>
            <person name="Watson M."/>
            <person name="Adriaenssens E.M."/>
            <person name="Foster-Nyarko E."/>
            <person name="Jarju S."/>
            <person name="Secka A."/>
            <person name="Antonio M."/>
            <person name="Oren A."/>
            <person name="Chaudhuri R.R."/>
            <person name="La Ragione R."/>
            <person name="Hildebrand F."/>
            <person name="Pallen M.J."/>
        </authorList>
    </citation>
    <scope>NUCLEOTIDE SEQUENCE</scope>
    <source>
        <strain evidence="7">B3-3758</strain>
    </source>
</reference>
<dbReference type="InterPro" id="IPR041700">
    <property type="entry name" value="OMP_b-brl_3"/>
</dbReference>
<comment type="caution">
    <text evidence="7">The sequence shown here is derived from an EMBL/GenBank/DDBJ whole genome shotgun (WGS) entry which is preliminary data.</text>
</comment>
<dbReference type="PANTHER" id="PTHR40980">
    <property type="entry name" value="PLUG DOMAIN-CONTAINING PROTEIN"/>
    <property type="match status" value="1"/>
</dbReference>
<dbReference type="Gene3D" id="2.170.130.10">
    <property type="entry name" value="TonB-dependent receptor, plug domain"/>
    <property type="match status" value="1"/>
</dbReference>
<accession>A0A9E2NMW2</accession>
<keyword evidence="7" id="KW-0675">Receptor</keyword>
<dbReference type="InterPro" id="IPR036942">
    <property type="entry name" value="Beta-barrel_TonB_sf"/>
</dbReference>
<comment type="subcellular location">
    <subcellularLocation>
        <location evidence="1">Cell outer membrane</location>
    </subcellularLocation>
</comment>
<dbReference type="SUPFAM" id="SSF56935">
    <property type="entry name" value="Porins"/>
    <property type="match status" value="1"/>
</dbReference>
<feature type="signal peptide" evidence="4">
    <location>
        <begin position="1"/>
        <end position="21"/>
    </location>
</feature>
<dbReference type="InterPro" id="IPR037066">
    <property type="entry name" value="Plug_dom_sf"/>
</dbReference>
<dbReference type="Proteomes" id="UP000824236">
    <property type="component" value="Unassembled WGS sequence"/>
</dbReference>
<dbReference type="Gene3D" id="2.40.170.20">
    <property type="entry name" value="TonB-dependent receptor, beta-barrel domain"/>
    <property type="match status" value="1"/>
</dbReference>
<feature type="chain" id="PRO_5038428754" evidence="4">
    <location>
        <begin position="22"/>
        <end position="778"/>
    </location>
</feature>
<keyword evidence="3" id="KW-0998">Cell outer membrane</keyword>
<organism evidence="7 8">
    <name type="scientific">Candidatus Bacteroides intestinipullorum</name>
    <dbReference type="NCBI Taxonomy" id="2838471"/>
    <lineage>
        <taxon>Bacteria</taxon>
        <taxon>Pseudomonadati</taxon>
        <taxon>Bacteroidota</taxon>
        <taxon>Bacteroidia</taxon>
        <taxon>Bacteroidales</taxon>
        <taxon>Bacteroidaceae</taxon>
        <taxon>Bacteroides</taxon>
    </lineage>
</organism>
<dbReference type="EMBL" id="JAHLFO010000029">
    <property type="protein sequence ID" value="MBU3813375.1"/>
    <property type="molecule type" value="Genomic_DNA"/>
</dbReference>
<dbReference type="AlphaFoldDB" id="A0A9E2NMW2"/>
<evidence type="ECO:0000259" key="5">
    <source>
        <dbReference type="Pfam" id="PF07715"/>
    </source>
</evidence>
<feature type="domain" description="Outer membrane protein beta-barrel" evidence="6">
    <location>
        <begin position="372"/>
        <end position="756"/>
    </location>
</feature>
<dbReference type="Pfam" id="PF07715">
    <property type="entry name" value="Plug"/>
    <property type="match status" value="1"/>
</dbReference>